<dbReference type="EMBL" id="JAKOGI010000860">
    <property type="protein sequence ID" value="KAJ8429764.1"/>
    <property type="molecule type" value="Genomic_DNA"/>
</dbReference>
<keyword evidence="3" id="KW-1185">Reference proteome</keyword>
<name>A0A9Q1Q5T7_9CARY</name>
<dbReference type="PANTHER" id="PTHR47723:SF19">
    <property type="entry name" value="POLYNUCLEOTIDYL TRANSFERASE, RIBONUCLEASE H-LIKE SUPERFAMILY PROTEIN"/>
    <property type="match status" value="1"/>
</dbReference>
<feature type="domain" description="RNase H type-1" evidence="1">
    <location>
        <begin position="127"/>
        <end position="204"/>
    </location>
</feature>
<dbReference type="InterPro" id="IPR053151">
    <property type="entry name" value="RNase_H-like"/>
</dbReference>
<accession>A0A9Q1Q5T7</accession>
<dbReference type="Gene3D" id="3.30.420.10">
    <property type="entry name" value="Ribonuclease H-like superfamily/Ribonuclease H"/>
    <property type="match status" value="1"/>
</dbReference>
<evidence type="ECO:0000259" key="1">
    <source>
        <dbReference type="Pfam" id="PF13456"/>
    </source>
</evidence>
<proteinExistence type="predicted"/>
<protein>
    <recommendedName>
        <fullName evidence="1">RNase H type-1 domain-containing protein</fullName>
    </recommendedName>
</protein>
<dbReference type="InterPro" id="IPR012337">
    <property type="entry name" value="RNaseH-like_sf"/>
</dbReference>
<reference evidence="2" key="1">
    <citation type="submission" date="2022-04" db="EMBL/GenBank/DDBJ databases">
        <title>Carnegiea gigantea Genome sequencing and assembly v2.</title>
        <authorList>
            <person name="Copetti D."/>
            <person name="Sanderson M.J."/>
            <person name="Burquez A."/>
            <person name="Wojciechowski M.F."/>
        </authorList>
    </citation>
    <scope>NUCLEOTIDE SEQUENCE</scope>
    <source>
        <strain evidence="2">SGP5-SGP5p</strain>
        <tissue evidence="2">Aerial part</tissue>
    </source>
</reference>
<dbReference type="SUPFAM" id="SSF53098">
    <property type="entry name" value="Ribonuclease H-like"/>
    <property type="match status" value="1"/>
</dbReference>
<dbReference type="GO" id="GO:0004523">
    <property type="term" value="F:RNA-DNA hybrid ribonuclease activity"/>
    <property type="evidence" value="ECO:0007669"/>
    <property type="project" value="InterPro"/>
</dbReference>
<dbReference type="GO" id="GO:0003676">
    <property type="term" value="F:nucleic acid binding"/>
    <property type="evidence" value="ECO:0007669"/>
    <property type="project" value="InterPro"/>
</dbReference>
<comment type="caution">
    <text evidence="2">The sequence shown here is derived from an EMBL/GenBank/DDBJ whole genome shotgun (WGS) entry which is preliminary data.</text>
</comment>
<dbReference type="PANTHER" id="PTHR47723">
    <property type="entry name" value="OS05G0353850 PROTEIN"/>
    <property type="match status" value="1"/>
</dbReference>
<dbReference type="InterPro" id="IPR002156">
    <property type="entry name" value="RNaseH_domain"/>
</dbReference>
<dbReference type="InterPro" id="IPR044730">
    <property type="entry name" value="RNase_H-like_dom_plant"/>
</dbReference>
<dbReference type="OrthoDB" id="980456at2759"/>
<dbReference type="InterPro" id="IPR036397">
    <property type="entry name" value="RNaseH_sf"/>
</dbReference>
<organism evidence="2 3">
    <name type="scientific">Carnegiea gigantea</name>
    <dbReference type="NCBI Taxonomy" id="171969"/>
    <lineage>
        <taxon>Eukaryota</taxon>
        <taxon>Viridiplantae</taxon>
        <taxon>Streptophyta</taxon>
        <taxon>Embryophyta</taxon>
        <taxon>Tracheophyta</taxon>
        <taxon>Spermatophyta</taxon>
        <taxon>Magnoliopsida</taxon>
        <taxon>eudicotyledons</taxon>
        <taxon>Gunneridae</taxon>
        <taxon>Pentapetalae</taxon>
        <taxon>Caryophyllales</taxon>
        <taxon>Cactineae</taxon>
        <taxon>Cactaceae</taxon>
        <taxon>Cactoideae</taxon>
        <taxon>Echinocereeae</taxon>
        <taxon>Carnegiea</taxon>
    </lineage>
</organism>
<dbReference type="AlphaFoldDB" id="A0A9Q1Q5T7"/>
<dbReference type="CDD" id="cd06222">
    <property type="entry name" value="RNase_H_like"/>
    <property type="match status" value="1"/>
</dbReference>
<sequence>MTTKINSFRISQLMAAFPLNRSFIRGLTDDPRCKGCLNGEENTMHLLQDCKIVREVWNHLVPASRQTTFNIPLKEWMNSNLGKLGPSEENWAIIFATTTWWLWKWRNKKCFENPYAHQPEAWDFIRAEVLALLKGLRIAWDMGYKKLEINLDSQITARKTQQPCKLNQPLYFIMSGCKELMARRDWKVKLRHCYREANQVAEYFHTQNLEAISTTHSHEDLKPDPSLSPSSCTFAVAAL</sequence>
<dbReference type="Pfam" id="PF13456">
    <property type="entry name" value="RVT_3"/>
    <property type="match status" value="1"/>
</dbReference>
<dbReference type="Proteomes" id="UP001153076">
    <property type="component" value="Unassembled WGS sequence"/>
</dbReference>
<gene>
    <name evidence="2" type="ORF">Cgig2_006455</name>
</gene>
<evidence type="ECO:0000313" key="2">
    <source>
        <dbReference type="EMBL" id="KAJ8429764.1"/>
    </source>
</evidence>
<evidence type="ECO:0000313" key="3">
    <source>
        <dbReference type="Proteomes" id="UP001153076"/>
    </source>
</evidence>